<dbReference type="InterPro" id="IPR012337">
    <property type="entry name" value="RNaseH-like_sf"/>
</dbReference>
<evidence type="ECO:0000313" key="2">
    <source>
        <dbReference type="Proteomes" id="UP000011713"/>
    </source>
</evidence>
<dbReference type="InParanoid" id="M4BPH5"/>
<dbReference type="STRING" id="559515.M4BPH5"/>
<dbReference type="VEuPathDB" id="FungiDB:HpaG808314"/>
<dbReference type="GO" id="GO:0003676">
    <property type="term" value="F:nucleic acid binding"/>
    <property type="evidence" value="ECO:0007669"/>
    <property type="project" value="InterPro"/>
</dbReference>
<dbReference type="EMBL" id="JH598509">
    <property type="status" value="NOT_ANNOTATED_CDS"/>
    <property type="molecule type" value="Genomic_DNA"/>
</dbReference>
<evidence type="ECO:0008006" key="3">
    <source>
        <dbReference type="Google" id="ProtNLM"/>
    </source>
</evidence>
<dbReference type="HOGENOM" id="CLU_090839_0_0_1"/>
<organism evidence="1 2">
    <name type="scientific">Hyaloperonospora arabidopsidis (strain Emoy2)</name>
    <name type="common">Downy mildew agent</name>
    <name type="synonym">Peronospora arabidopsidis</name>
    <dbReference type="NCBI Taxonomy" id="559515"/>
    <lineage>
        <taxon>Eukaryota</taxon>
        <taxon>Sar</taxon>
        <taxon>Stramenopiles</taxon>
        <taxon>Oomycota</taxon>
        <taxon>Peronosporomycetes</taxon>
        <taxon>Peronosporales</taxon>
        <taxon>Peronosporaceae</taxon>
        <taxon>Hyaloperonospora</taxon>
    </lineage>
</organism>
<protein>
    <recommendedName>
        <fullName evidence="3">RNase H type-1 domain-containing protein</fullName>
    </recommendedName>
</protein>
<accession>M4BPH5</accession>
<reference evidence="1" key="2">
    <citation type="submission" date="2015-06" db="UniProtKB">
        <authorList>
            <consortium name="EnsemblProtists"/>
        </authorList>
    </citation>
    <scope>IDENTIFICATION</scope>
    <source>
        <strain evidence="1">Emoy2</strain>
    </source>
</reference>
<reference evidence="2" key="1">
    <citation type="journal article" date="2010" name="Science">
        <title>Signatures of adaptation to obligate biotrophy in the Hyaloperonospora arabidopsidis genome.</title>
        <authorList>
            <person name="Baxter L."/>
            <person name="Tripathy S."/>
            <person name="Ishaque N."/>
            <person name="Boot N."/>
            <person name="Cabral A."/>
            <person name="Kemen E."/>
            <person name="Thines M."/>
            <person name="Ah-Fong A."/>
            <person name="Anderson R."/>
            <person name="Badejoko W."/>
            <person name="Bittner-Eddy P."/>
            <person name="Boore J.L."/>
            <person name="Chibucos M.C."/>
            <person name="Coates M."/>
            <person name="Dehal P."/>
            <person name="Delehaunty K."/>
            <person name="Dong S."/>
            <person name="Downton P."/>
            <person name="Dumas B."/>
            <person name="Fabro G."/>
            <person name="Fronick C."/>
            <person name="Fuerstenberg S.I."/>
            <person name="Fulton L."/>
            <person name="Gaulin E."/>
            <person name="Govers F."/>
            <person name="Hughes L."/>
            <person name="Humphray S."/>
            <person name="Jiang R.H."/>
            <person name="Judelson H."/>
            <person name="Kamoun S."/>
            <person name="Kyung K."/>
            <person name="Meijer H."/>
            <person name="Minx P."/>
            <person name="Morris P."/>
            <person name="Nelson J."/>
            <person name="Phuntumart V."/>
            <person name="Qutob D."/>
            <person name="Rehmany A."/>
            <person name="Rougon-Cardoso A."/>
            <person name="Ryden P."/>
            <person name="Torto-Alalibo T."/>
            <person name="Studholme D."/>
            <person name="Wang Y."/>
            <person name="Win J."/>
            <person name="Wood J."/>
            <person name="Clifton S.W."/>
            <person name="Rogers J."/>
            <person name="Van den Ackerveken G."/>
            <person name="Jones J.D."/>
            <person name="McDowell J.M."/>
            <person name="Beynon J."/>
            <person name="Tyler B.M."/>
        </authorList>
    </citation>
    <scope>NUCLEOTIDE SEQUENCE [LARGE SCALE GENOMIC DNA]</scope>
    <source>
        <strain evidence="2">Emoy2</strain>
    </source>
</reference>
<dbReference type="EnsemblProtists" id="HpaT808314">
    <property type="protein sequence ID" value="HpaP808314"/>
    <property type="gene ID" value="HpaG808314"/>
</dbReference>
<dbReference type="InterPro" id="IPR036397">
    <property type="entry name" value="RNaseH_sf"/>
</dbReference>
<evidence type="ECO:0000313" key="1">
    <source>
        <dbReference type="EnsemblProtists" id="HpaP808314"/>
    </source>
</evidence>
<dbReference type="SUPFAM" id="SSF53098">
    <property type="entry name" value="Ribonuclease H-like"/>
    <property type="match status" value="1"/>
</dbReference>
<sequence>MEDPTLPHESHNARSKINFRRPLTRFRRSTYRPADGEDVQLLARVWSALSDCLLCVKEPMTLRLLASDTTSGVFYLLFLHGGSRGNPGPDDTGSVIIKVHIPSHGTCIMWIASMAYGSVQTTNNVAEYRGLVNGLCQAKASGYSPCMSSGTAL</sequence>
<proteinExistence type="predicted"/>
<dbReference type="Proteomes" id="UP000011713">
    <property type="component" value="Unassembled WGS sequence"/>
</dbReference>
<keyword evidence="2" id="KW-1185">Reference proteome</keyword>
<dbReference type="AlphaFoldDB" id="M4BPH5"/>
<name>M4BPH5_HYAAE</name>
<dbReference type="Gene3D" id="3.30.420.10">
    <property type="entry name" value="Ribonuclease H-like superfamily/Ribonuclease H"/>
    <property type="match status" value="1"/>
</dbReference>